<name>A0A087GNY7_ARAAL</name>
<sequence length="147" mass="16647">MATSSSSSSSSTVVELPPQHQVFINFRGEDLRLGFVSHLVTALEDHNINVFIDNYNDKGEHLDSLLKRIEESRIALAIFSGKYTESTWCLRELTKIKDCVEQGKLVAIPIFYRLEPSTVKGVRGQFGDAFRDVAKGDERKKEWKEAL</sequence>
<dbReference type="PROSITE" id="PS50104">
    <property type="entry name" value="TIR"/>
    <property type="match status" value="1"/>
</dbReference>
<dbReference type="eggNOG" id="ENOG502QWPX">
    <property type="taxonomic scope" value="Eukaryota"/>
</dbReference>
<protein>
    <recommendedName>
        <fullName evidence="2">TIR domain-containing protein</fullName>
    </recommendedName>
</protein>
<evidence type="ECO:0000313" key="3">
    <source>
        <dbReference type="EMBL" id="KFK31589.1"/>
    </source>
</evidence>
<keyword evidence="4" id="KW-1185">Reference proteome</keyword>
<evidence type="ECO:0000256" key="1">
    <source>
        <dbReference type="ARBA" id="ARBA00023027"/>
    </source>
</evidence>
<feature type="domain" description="TIR" evidence="2">
    <location>
        <begin position="18"/>
        <end position="147"/>
    </location>
</feature>
<dbReference type="EMBL" id="CM002874">
    <property type="protein sequence ID" value="KFK31589.1"/>
    <property type="molecule type" value="Genomic_DNA"/>
</dbReference>
<dbReference type="InterPro" id="IPR035897">
    <property type="entry name" value="Toll_tir_struct_dom_sf"/>
</dbReference>
<organism evidence="3 4">
    <name type="scientific">Arabis alpina</name>
    <name type="common">Alpine rock-cress</name>
    <dbReference type="NCBI Taxonomy" id="50452"/>
    <lineage>
        <taxon>Eukaryota</taxon>
        <taxon>Viridiplantae</taxon>
        <taxon>Streptophyta</taxon>
        <taxon>Embryophyta</taxon>
        <taxon>Tracheophyta</taxon>
        <taxon>Spermatophyta</taxon>
        <taxon>Magnoliopsida</taxon>
        <taxon>eudicotyledons</taxon>
        <taxon>Gunneridae</taxon>
        <taxon>Pentapetalae</taxon>
        <taxon>rosids</taxon>
        <taxon>malvids</taxon>
        <taxon>Brassicales</taxon>
        <taxon>Brassicaceae</taxon>
        <taxon>Arabideae</taxon>
        <taxon>Arabis</taxon>
    </lineage>
</organism>
<keyword evidence="1" id="KW-0520">NAD</keyword>
<dbReference type="OMA" id="TGHFEIS"/>
<evidence type="ECO:0000259" key="2">
    <source>
        <dbReference type="PROSITE" id="PS50104"/>
    </source>
</evidence>
<dbReference type="Proteomes" id="UP000029120">
    <property type="component" value="Chromosome 6"/>
</dbReference>
<dbReference type="PANTHER" id="PTHR32009:SF109">
    <property type="entry name" value="TOLL-INTERLEUKIN-RESISTANCE (TIR) DOMAIN FAMILY PROTEIN"/>
    <property type="match status" value="1"/>
</dbReference>
<evidence type="ECO:0000313" key="4">
    <source>
        <dbReference type="Proteomes" id="UP000029120"/>
    </source>
</evidence>
<dbReference type="SUPFAM" id="SSF52200">
    <property type="entry name" value="Toll/Interleukin receptor TIR domain"/>
    <property type="match status" value="1"/>
</dbReference>
<dbReference type="InterPro" id="IPR000157">
    <property type="entry name" value="TIR_dom"/>
</dbReference>
<proteinExistence type="predicted"/>
<accession>A0A087GNY7</accession>
<dbReference type="OrthoDB" id="1678688at2759"/>
<dbReference type="FunFam" id="3.40.50.10140:FF:000007">
    <property type="entry name" value="Disease resistance protein (TIR-NBS-LRR class)"/>
    <property type="match status" value="1"/>
</dbReference>
<dbReference type="PANTHER" id="PTHR32009">
    <property type="entry name" value="TMV RESISTANCE PROTEIN N-LIKE"/>
    <property type="match status" value="1"/>
</dbReference>
<dbReference type="Pfam" id="PF01582">
    <property type="entry name" value="TIR"/>
    <property type="match status" value="1"/>
</dbReference>
<dbReference type="Gramene" id="KFK31589">
    <property type="protein sequence ID" value="KFK31589"/>
    <property type="gene ID" value="AALP_AA6G132000"/>
</dbReference>
<reference evidence="4" key="1">
    <citation type="journal article" date="2015" name="Nat. Plants">
        <title>Genome expansion of Arabis alpina linked with retrotransposition and reduced symmetric DNA methylation.</title>
        <authorList>
            <person name="Willing E.M."/>
            <person name="Rawat V."/>
            <person name="Mandakova T."/>
            <person name="Maumus F."/>
            <person name="James G.V."/>
            <person name="Nordstroem K.J."/>
            <person name="Becker C."/>
            <person name="Warthmann N."/>
            <person name="Chica C."/>
            <person name="Szarzynska B."/>
            <person name="Zytnicki M."/>
            <person name="Albani M.C."/>
            <person name="Kiefer C."/>
            <person name="Bergonzi S."/>
            <person name="Castaings L."/>
            <person name="Mateos J.L."/>
            <person name="Berns M.C."/>
            <person name="Bujdoso N."/>
            <person name="Piofczyk T."/>
            <person name="de Lorenzo L."/>
            <person name="Barrero-Sicilia C."/>
            <person name="Mateos I."/>
            <person name="Piednoel M."/>
            <person name="Hagmann J."/>
            <person name="Chen-Min-Tao R."/>
            <person name="Iglesias-Fernandez R."/>
            <person name="Schuster S.C."/>
            <person name="Alonso-Blanco C."/>
            <person name="Roudier F."/>
            <person name="Carbonero P."/>
            <person name="Paz-Ares J."/>
            <person name="Davis S.J."/>
            <person name="Pecinka A."/>
            <person name="Quesneville H."/>
            <person name="Colot V."/>
            <person name="Lysak M.A."/>
            <person name="Weigel D."/>
            <person name="Coupland G."/>
            <person name="Schneeberger K."/>
        </authorList>
    </citation>
    <scope>NUCLEOTIDE SEQUENCE [LARGE SCALE GENOMIC DNA]</scope>
    <source>
        <strain evidence="4">cv. Pajares</strain>
    </source>
</reference>
<gene>
    <name evidence="3" type="ordered locus">AALP_Aa6g132000</name>
</gene>
<dbReference type="SMART" id="SM00255">
    <property type="entry name" value="TIR"/>
    <property type="match status" value="1"/>
</dbReference>
<feature type="non-terminal residue" evidence="3">
    <location>
        <position position="147"/>
    </location>
</feature>
<dbReference type="GO" id="GO:0007165">
    <property type="term" value="P:signal transduction"/>
    <property type="evidence" value="ECO:0007669"/>
    <property type="project" value="InterPro"/>
</dbReference>
<dbReference type="AlphaFoldDB" id="A0A087GNY7"/>
<dbReference type="Gene3D" id="3.40.50.10140">
    <property type="entry name" value="Toll/interleukin-1 receptor homology (TIR) domain"/>
    <property type="match status" value="1"/>
</dbReference>